<organism evidence="1 2">
    <name type="scientific">Elysia crispata</name>
    <name type="common">lettuce slug</name>
    <dbReference type="NCBI Taxonomy" id="231223"/>
    <lineage>
        <taxon>Eukaryota</taxon>
        <taxon>Metazoa</taxon>
        <taxon>Spiralia</taxon>
        <taxon>Lophotrochozoa</taxon>
        <taxon>Mollusca</taxon>
        <taxon>Gastropoda</taxon>
        <taxon>Heterobranchia</taxon>
        <taxon>Euthyneura</taxon>
        <taxon>Panpulmonata</taxon>
        <taxon>Sacoglossa</taxon>
        <taxon>Placobranchoidea</taxon>
        <taxon>Plakobranchidae</taxon>
        <taxon>Elysia</taxon>
    </lineage>
</organism>
<protein>
    <submittedName>
        <fullName evidence="1">Uncharacterized protein</fullName>
    </submittedName>
</protein>
<evidence type="ECO:0000313" key="1">
    <source>
        <dbReference type="EMBL" id="KAK3796152.1"/>
    </source>
</evidence>
<gene>
    <name evidence="1" type="ORF">RRG08_018153</name>
</gene>
<proteinExistence type="predicted"/>
<keyword evidence="2" id="KW-1185">Reference proteome</keyword>
<accession>A0AAE1B0E7</accession>
<dbReference type="AlphaFoldDB" id="A0AAE1B0E7"/>
<dbReference type="EMBL" id="JAWDGP010000919">
    <property type="protein sequence ID" value="KAK3796152.1"/>
    <property type="molecule type" value="Genomic_DNA"/>
</dbReference>
<sequence>MPLAKPNLLASSTFISYVSEYSIEIGKGSITLKAFVRNNLQYRNRELKYRRKRPTLLISTLCVQDKIVSVTAGTMTAERPGLTLHQNGLIKGRP</sequence>
<dbReference type="Proteomes" id="UP001283361">
    <property type="component" value="Unassembled WGS sequence"/>
</dbReference>
<name>A0AAE1B0E7_9GAST</name>
<evidence type="ECO:0000313" key="2">
    <source>
        <dbReference type="Proteomes" id="UP001283361"/>
    </source>
</evidence>
<reference evidence="1" key="1">
    <citation type="journal article" date="2023" name="G3 (Bethesda)">
        <title>A reference genome for the long-term kleptoplast-retaining sea slug Elysia crispata morphotype clarki.</title>
        <authorList>
            <person name="Eastman K.E."/>
            <person name="Pendleton A.L."/>
            <person name="Shaikh M.A."/>
            <person name="Suttiyut T."/>
            <person name="Ogas R."/>
            <person name="Tomko P."/>
            <person name="Gavelis G."/>
            <person name="Widhalm J.R."/>
            <person name="Wisecaver J.H."/>
        </authorList>
    </citation>
    <scope>NUCLEOTIDE SEQUENCE</scope>
    <source>
        <strain evidence="1">ECLA1</strain>
    </source>
</reference>
<comment type="caution">
    <text evidence="1">The sequence shown here is derived from an EMBL/GenBank/DDBJ whole genome shotgun (WGS) entry which is preliminary data.</text>
</comment>